<dbReference type="GO" id="GO:0015074">
    <property type="term" value="P:DNA integration"/>
    <property type="evidence" value="ECO:0007669"/>
    <property type="project" value="InterPro"/>
</dbReference>
<dbReference type="GO" id="GO:0005829">
    <property type="term" value="C:cytosol"/>
    <property type="evidence" value="ECO:0007669"/>
    <property type="project" value="TreeGrafter"/>
</dbReference>
<dbReference type="OrthoDB" id="9803231at2"/>
<dbReference type="InterPro" id="IPR025246">
    <property type="entry name" value="IS30-like_HTH"/>
</dbReference>
<reference evidence="4 5" key="1">
    <citation type="submission" date="2016-10" db="EMBL/GenBank/DDBJ databases">
        <authorList>
            <person name="de Groot N.N."/>
        </authorList>
    </citation>
    <scope>NUCLEOTIDE SEQUENCE [LARGE SCALE GENOMIC DNA]</scope>
    <source>
        <strain evidence="4 5">MON 2.2</strain>
    </source>
</reference>
<sequence length="384" mass="43333">MTFSAEQVDELWSRWGRGEPSRLIARSLSCHPVKVRRLLAASGGLRPPARRRHPRHLSGSDREEISRGIAAGWTARRIATQLSRSTSTVSREIARNGGRDAYRAQAADVAAWRRARRPKATRLGADPELCELVRSKLSEDWSPQQITAWLRRTHPDDSGKRVSHETIYRTVFHAERRELGSKPWQHLRSGRSVRHPRGALRTGHGRGRLKNMVSIRDRPASVADRVEVGHWEGDLVMGRRPSAVATLVERSTRYVRVVALPDGYKADAVRRALTADLAQLPPSLRRSLTWDRGREMAEHEQLATDLGLQVFFCDPKSPWQRGSNENTNRLLRQYLAKGADLSAHTVSQLEKWAGRINRRPRRVLDWDTAATRFSAHLAADSGGA</sequence>
<evidence type="ECO:0000313" key="5">
    <source>
        <dbReference type="Proteomes" id="UP000198546"/>
    </source>
</evidence>
<dbReference type="InterPro" id="IPR001584">
    <property type="entry name" value="Integrase_cat-core"/>
</dbReference>
<dbReference type="Proteomes" id="UP000198546">
    <property type="component" value="Chromosome i"/>
</dbReference>
<evidence type="ECO:0000256" key="1">
    <source>
        <dbReference type="ARBA" id="ARBA00023172"/>
    </source>
</evidence>
<dbReference type="InterPro" id="IPR051917">
    <property type="entry name" value="Transposase-Integrase"/>
</dbReference>
<feature type="region of interest" description="Disordered" evidence="2">
    <location>
        <begin position="41"/>
        <end position="63"/>
    </location>
</feature>
<keyword evidence="1" id="KW-0233">DNA recombination</keyword>
<dbReference type="EMBL" id="LT629688">
    <property type="protein sequence ID" value="SDD98857.1"/>
    <property type="molecule type" value="Genomic_DNA"/>
</dbReference>
<dbReference type="GO" id="GO:0032196">
    <property type="term" value="P:transposition"/>
    <property type="evidence" value="ECO:0007669"/>
    <property type="project" value="TreeGrafter"/>
</dbReference>
<dbReference type="GO" id="GO:0004803">
    <property type="term" value="F:transposase activity"/>
    <property type="evidence" value="ECO:0007669"/>
    <property type="project" value="TreeGrafter"/>
</dbReference>
<evidence type="ECO:0000313" key="4">
    <source>
        <dbReference type="EMBL" id="SDD98857.1"/>
    </source>
</evidence>
<proteinExistence type="predicted"/>
<feature type="domain" description="Integrase catalytic" evidence="3">
    <location>
        <begin position="215"/>
        <end position="377"/>
    </location>
</feature>
<dbReference type="PANTHER" id="PTHR10948">
    <property type="entry name" value="TRANSPOSASE"/>
    <property type="match status" value="1"/>
</dbReference>
<evidence type="ECO:0000259" key="3">
    <source>
        <dbReference type="PROSITE" id="PS50994"/>
    </source>
</evidence>
<evidence type="ECO:0000256" key="2">
    <source>
        <dbReference type="SAM" id="MobiDB-lite"/>
    </source>
</evidence>
<dbReference type="Pfam" id="PF00665">
    <property type="entry name" value="rve"/>
    <property type="match status" value="1"/>
</dbReference>
<accession>A0A1G6ZA52</accession>
<dbReference type="Pfam" id="PF13936">
    <property type="entry name" value="HTH_38"/>
    <property type="match status" value="1"/>
</dbReference>
<protein>
    <submittedName>
        <fullName evidence="4">Transposase and inactivated derivatives, IS30 family</fullName>
    </submittedName>
</protein>
<gene>
    <name evidence="4" type="ORF">SAMN04489747_2219</name>
</gene>
<dbReference type="SUPFAM" id="SSF53098">
    <property type="entry name" value="Ribonuclease H-like"/>
    <property type="match status" value="1"/>
</dbReference>
<dbReference type="NCBIfam" id="NF033563">
    <property type="entry name" value="transpos_IS30"/>
    <property type="match status" value="1"/>
</dbReference>
<dbReference type="InterPro" id="IPR053392">
    <property type="entry name" value="Transposase_IS30-like"/>
</dbReference>
<name>A0A1G6ZA52_9ACTN</name>
<dbReference type="STRING" id="675864.SAMN04489747_2219"/>
<dbReference type="PROSITE" id="PS50994">
    <property type="entry name" value="INTEGRASE"/>
    <property type="match status" value="1"/>
</dbReference>
<feature type="compositionally biased region" description="Basic residues" evidence="2">
    <location>
        <begin position="188"/>
        <end position="205"/>
    </location>
</feature>
<feature type="region of interest" description="Disordered" evidence="2">
    <location>
        <begin position="185"/>
        <end position="205"/>
    </location>
</feature>
<organism evidence="4 5">
    <name type="scientific">Auraticoccus monumenti</name>
    <dbReference type="NCBI Taxonomy" id="675864"/>
    <lineage>
        <taxon>Bacteria</taxon>
        <taxon>Bacillati</taxon>
        <taxon>Actinomycetota</taxon>
        <taxon>Actinomycetes</taxon>
        <taxon>Propionibacteriales</taxon>
        <taxon>Propionibacteriaceae</taxon>
        <taxon>Auraticoccus</taxon>
    </lineage>
</organism>
<keyword evidence="5" id="KW-1185">Reference proteome</keyword>
<dbReference type="AlphaFoldDB" id="A0A1G6ZA52"/>
<dbReference type="GO" id="GO:0003676">
    <property type="term" value="F:nucleic acid binding"/>
    <property type="evidence" value="ECO:0007669"/>
    <property type="project" value="InterPro"/>
</dbReference>
<dbReference type="Gene3D" id="3.30.420.10">
    <property type="entry name" value="Ribonuclease H-like superfamily/Ribonuclease H"/>
    <property type="match status" value="1"/>
</dbReference>
<dbReference type="GO" id="GO:0006310">
    <property type="term" value="P:DNA recombination"/>
    <property type="evidence" value="ECO:0007669"/>
    <property type="project" value="UniProtKB-KW"/>
</dbReference>
<dbReference type="InterPro" id="IPR036397">
    <property type="entry name" value="RNaseH_sf"/>
</dbReference>
<dbReference type="PANTHER" id="PTHR10948:SF23">
    <property type="entry name" value="TRANSPOSASE INSI FOR INSERTION SEQUENCE ELEMENT IS30A-RELATED"/>
    <property type="match status" value="1"/>
</dbReference>
<dbReference type="InterPro" id="IPR012337">
    <property type="entry name" value="RNaseH-like_sf"/>
</dbReference>